<keyword evidence="1 4" id="KW-0413">Isomerase</keyword>
<dbReference type="InterPro" id="IPR044208">
    <property type="entry name" value="FKBP19-like"/>
</dbReference>
<accession>A0A1Y5I3N5</accession>
<dbReference type="EMBL" id="KZ155838">
    <property type="protein sequence ID" value="OUS42804.1"/>
    <property type="molecule type" value="Genomic_DNA"/>
</dbReference>
<dbReference type="SUPFAM" id="SSF54534">
    <property type="entry name" value="FKBP-like"/>
    <property type="match status" value="1"/>
</dbReference>
<organism evidence="4">
    <name type="scientific">Ostreococcus tauri</name>
    <name type="common">Marine green alga</name>
    <dbReference type="NCBI Taxonomy" id="70448"/>
    <lineage>
        <taxon>Eukaryota</taxon>
        <taxon>Viridiplantae</taxon>
        <taxon>Chlorophyta</taxon>
        <taxon>Mamiellophyceae</taxon>
        <taxon>Mamiellales</taxon>
        <taxon>Bathycoccaceae</taxon>
        <taxon>Ostreococcus</taxon>
    </lineage>
</organism>
<feature type="region of interest" description="Disordered" evidence="2">
    <location>
        <begin position="1"/>
        <end position="28"/>
    </location>
</feature>
<gene>
    <name evidence="4" type="ORF">BE221DRAFT_187538</name>
</gene>
<dbReference type="InterPro" id="IPR046357">
    <property type="entry name" value="PPIase_dom_sf"/>
</dbReference>
<evidence type="ECO:0000256" key="2">
    <source>
        <dbReference type="SAM" id="MobiDB-lite"/>
    </source>
</evidence>
<evidence type="ECO:0000256" key="1">
    <source>
        <dbReference type="PROSITE-ProRule" id="PRU00277"/>
    </source>
</evidence>
<dbReference type="Proteomes" id="UP000195557">
    <property type="component" value="Unassembled WGS sequence"/>
</dbReference>
<name>A0A1Y5I3N5_OSTTA</name>
<dbReference type="GO" id="GO:0009507">
    <property type="term" value="C:chloroplast"/>
    <property type="evidence" value="ECO:0007669"/>
    <property type="project" value="TreeGrafter"/>
</dbReference>
<protein>
    <recommendedName>
        <fullName evidence="1">peptidylprolyl isomerase</fullName>
        <ecNumber evidence="1">5.2.1.8</ecNumber>
    </recommendedName>
</protein>
<feature type="domain" description="PPIase FKBP-type" evidence="3">
    <location>
        <begin position="110"/>
        <end position="233"/>
    </location>
</feature>
<dbReference type="EC" id="5.2.1.8" evidence="1"/>
<dbReference type="PANTHER" id="PTHR47717:SF1">
    <property type="entry name" value="PEPTIDYL-PROLYL CIS-TRANS ISOMERASE FKBP19, CHLOROPLASTIC"/>
    <property type="match status" value="1"/>
</dbReference>
<proteinExistence type="predicted"/>
<dbReference type="PROSITE" id="PS50059">
    <property type="entry name" value="FKBP_PPIASE"/>
    <property type="match status" value="1"/>
</dbReference>
<dbReference type="Pfam" id="PF00254">
    <property type="entry name" value="FKBP_C"/>
    <property type="match status" value="1"/>
</dbReference>
<keyword evidence="1" id="KW-0697">Rotamase</keyword>
<evidence type="ECO:0000259" key="3">
    <source>
        <dbReference type="PROSITE" id="PS50059"/>
    </source>
</evidence>
<evidence type="ECO:0000313" key="4">
    <source>
        <dbReference type="EMBL" id="OUS42804.1"/>
    </source>
</evidence>
<dbReference type="eggNOG" id="KOG0552">
    <property type="taxonomic scope" value="Eukaryota"/>
</dbReference>
<dbReference type="GO" id="GO:0003755">
    <property type="term" value="F:peptidyl-prolyl cis-trans isomerase activity"/>
    <property type="evidence" value="ECO:0007669"/>
    <property type="project" value="UniProtKB-KW"/>
</dbReference>
<dbReference type="PANTHER" id="PTHR47717">
    <property type="entry name" value="PEPTIDYL-PROLYL CIS-TRANS ISOMERASE FKBP19, CHLOROPLASTIC"/>
    <property type="match status" value="1"/>
</dbReference>
<dbReference type="AlphaFoldDB" id="A0A1Y5I3N5"/>
<feature type="compositionally biased region" description="Low complexity" evidence="2">
    <location>
        <begin position="1"/>
        <end position="13"/>
    </location>
</feature>
<dbReference type="GO" id="GO:0009579">
    <property type="term" value="C:thylakoid"/>
    <property type="evidence" value="ECO:0007669"/>
    <property type="project" value="TreeGrafter"/>
</dbReference>
<reference evidence="4" key="1">
    <citation type="submission" date="2017-04" db="EMBL/GenBank/DDBJ databases">
        <title>Population genomics of picophytoplankton unveils novel chromosome hypervariability.</title>
        <authorList>
            <consortium name="DOE Joint Genome Institute"/>
            <person name="Blanc-Mathieu R."/>
            <person name="Krasovec M."/>
            <person name="Hebrard M."/>
            <person name="Yau S."/>
            <person name="Desgranges E."/>
            <person name="Martin J."/>
            <person name="Schackwitz W."/>
            <person name="Kuo A."/>
            <person name="Salin G."/>
            <person name="Donnadieu C."/>
            <person name="Desdevises Y."/>
            <person name="Sanchez-Ferandin S."/>
            <person name="Moreau H."/>
            <person name="Rivals E."/>
            <person name="Grigoriev I.V."/>
            <person name="Grimsley N."/>
            <person name="Eyre-Walker A."/>
            <person name="Piganeau G."/>
        </authorList>
    </citation>
    <scope>NUCLEOTIDE SEQUENCE [LARGE SCALE GENOMIC DNA]</scope>
    <source>
        <strain evidence="4">RCC 1115</strain>
    </source>
</reference>
<dbReference type="Gene3D" id="3.10.50.40">
    <property type="match status" value="1"/>
</dbReference>
<sequence length="233" mass="25658">MMSTTTRAWTPRATRARRRVDARAGQGDVHASASRRVALATAMVTIANARGTDGARAEYGDAVYMDALQGSGKDYGKREVLYPDFERAASGMQFKDMVLGDGETFEATSGKTAVIDWDGYTIGYYGRPFEARNKSKGGAFTGETKDFFRFKLSDEDVIGAFREAIVGMKVGGIRRIIVPANNSALGYPEGRNWRKKKPQPNNFSGERALGFVLENQGMIDKTLLFDIELLKIT</sequence>
<dbReference type="InterPro" id="IPR001179">
    <property type="entry name" value="PPIase_FKBP_dom"/>
</dbReference>
<comment type="catalytic activity">
    <reaction evidence="1">
        <text>[protein]-peptidylproline (omega=180) = [protein]-peptidylproline (omega=0)</text>
        <dbReference type="Rhea" id="RHEA:16237"/>
        <dbReference type="Rhea" id="RHEA-COMP:10747"/>
        <dbReference type="Rhea" id="RHEA-COMP:10748"/>
        <dbReference type="ChEBI" id="CHEBI:83833"/>
        <dbReference type="ChEBI" id="CHEBI:83834"/>
        <dbReference type="EC" id="5.2.1.8"/>
    </reaction>
</comment>